<gene>
    <name evidence="11" type="ORF">ACFPN2_23765</name>
</gene>
<organism evidence="11 12">
    <name type="scientific">Steroidobacter flavus</name>
    <dbReference type="NCBI Taxonomy" id="1842136"/>
    <lineage>
        <taxon>Bacteria</taxon>
        <taxon>Pseudomonadati</taxon>
        <taxon>Pseudomonadota</taxon>
        <taxon>Gammaproteobacteria</taxon>
        <taxon>Steroidobacterales</taxon>
        <taxon>Steroidobacteraceae</taxon>
        <taxon>Steroidobacter</taxon>
    </lineage>
</organism>
<dbReference type="PROSITE" id="PS01129">
    <property type="entry name" value="PSI_RLU"/>
    <property type="match status" value="1"/>
</dbReference>
<dbReference type="InterPro" id="IPR002942">
    <property type="entry name" value="S4_RNA-bd"/>
</dbReference>
<dbReference type="NCBIfam" id="TIGR00005">
    <property type="entry name" value="rluA_subfam"/>
    <property type="match status" value="1"/>
</dbReference>
<dbReference type="CDD" id="cd00165">
    <property type="entry name" value="S4"/>
    <property type="match status" value="1"/>
</dbReference>
<comment type="catalytic activity">
    <reaction evidence="8">
        <text>a uridine in RNA = a pseudouridine in RNA</text>
        <dbReference type="Rhea" id="RHEA:48348"/>
        <dbReference type="Rhea" id="RHEA-COMP:12068"/>
        <dbReference type="Rhea" id="RHEA-COMP:12069"/>
        <dbReference type="ChEBI" id="CHEBI:65314"/>
        <dbReference type="ChEBI" id="CHEBI:65315"/>
    </reaction>
</comment>
<keyword evidence="5 7" id="KW-0694">RNA-binding</keyword>
<evidence type="ECO:0000256" key="6">
    <source>
        <dbReference type="ARBA" id="ARBA00023235"/>
    </source>
</evidence>
<dbReference type="SUPFAM" id="SSF55120">
    <property type="entry name" value="Pseudouridine synthase"/>
    <property type="match status" value="1"/>
</dbReference>
<accession>A0ABV8T0A4</accession>
<dbReference type="Pfam" id="PF01479">
    <property type="entry name" value="S4"/>
    <property type="match status" value="1"/>
</dbReference>
<dbReference type="PROSITE" id="PS50889">
    <property type="entry name" value="S4"/>
    <property type="match status" value="1"/>
</dbReference>
<evidence type="ECO:0000313" key="11">
    <source>
        <dbReference type="EMBL" id="MFC4312119.1"/>
    </source>
</evidence>
<evidence type="ECO:0000256" key="2">
    <source>
        <dbReference type="ARBA" id="ARBA00002876"/>
    </source>
</evidence>
<dbReference type="Gene3D" id="3.30.2350.10">
    <property type="entry name" value="Pseudouridine synthase"/>
    <property type="match status" value="1"/>
</dbReference>
<dbReference type="InterPro" id="IPR050188">
    <property type="entry name" value="RluA_PseudoU_synthase"/>
</dbReference>
<dbReference type="PANTHER" id="PTHR21600">
    <property type="entry name" value="MITOCHONDRIAL RNA PSEUDOURIDINE SYNTHASE"/>
    <property type="match status" value="1"/>
</dbReference>
<evidence type="ECO:0000259" key="10">
    <source>
        <dbReference type="SMART" id="SM00363"/>
    </source>
</evidence>
<dbReference type="InterPro" id="IPR006225">
    <property type="entry name" value="PsdUridine_synth_RluC/D"/>
</dbReference>
<evidence type="ECO:0000256" key="5">
    <source>
        <dbReference type="ARBA" id="ARBA00022884"/>
    </source>
</evidence>
<keyword evidence="12" id="KW-1185">Reference proteome</keyword>
<keyword evidence="4" id="KW-0698">rRNA processing</keyword>
<dbReference type="EC" id="5.4.99.-" evidence="8"/>
<feature type="domain" description="RNA-binding S4" evidence="10">
    <location>
        <begin position="40"/>
        <end position="103"/>
    </location>
</feature>
<feature type="region of interest" description="Disordered" evidence="9">
    <location>
        <begin position="1"/>
        <end position="35"/>
    </location>
</feature>
<dbReference type="Proteomes" id="UP001595904">
    <property type="component" value="Unassembled WGS sequence"/>
</dbReference>
<keyword evidence="6 8" id="KW-0413">Isomerase</keyword>
<dbReference type="Pfam" id="PF00849">
    <property type="entry name" value="PseudoU_synth_2"/>
    <property type="match status" value="1"/>
</dbReference>
<dbReference type="SMART" id="SM00363">
    <property type="entry name" value="S4"/>
    <property type="match status" value="1"/>
</dbReference>
<evidence type="ECO:0000313" key="12">
    <source>
        <dbReference type="Proteomes" id="UP001595904"/>
    </source>
</evidence>
<dbReference type="Gene3D" id="3.10.290.10">
    <property type="entry name" value="RNA-binding S4 domain"/>
    <property type="match status" value="1"/>
</dbReference>
<proteinExistence type="inferred from homology"/>
<dbReference type="RefSeq" id="WP_380601228.1">
    <property type="nucleotide sequence ID" value="NZ_JBHSDU010000014.1"/>
</dbReference>
<evidence type="ECO:0000256" key="8">
    <source>
        <dbReference type="RuleBase" id="RU362028"/>
    </source>
</evidence>
<dbReference type="CDD" id="cd02869">
    <property type="entry name" value="PseudoU_synth_RluA_like"/>
    <property type="match status" value="1"/>
</dbReference>
<feature type="compositionally biased region" description="Low complexity" evidence="9">
    <location>
        <begin position="1"/>
        <end position="21"/>
    </location>
</feature>
<sequence>MPGSAPVKSPDDPSAASSAPKTGSGPGVSYVEAGEGDAGQRIDNFLSRIIKDVPRSLIYRILRTGEVRVNGKRAKPETRLVEGDRIRLPPIQRKTDEERAAERSAPSRSLREFVTSAIIHEDRDLIVVNKPAGVAVHGGSGLNAGVIEALRAARPELKELELVHRLDRDTSGVLMIAKRRAVLRELHSLLRERDMEKRYLALVVGRWPFGTKTIDLPLKTNMKSGGERIVRVHADGQQAITTFKPIQHFGKLATLLDISLGTGRTHQIRVHAAHAGHPIAGDEKYGDRERDAKLKPYGLQRMFLHAQSLSFERKGVKPFTVSAPPPPDWQAVIEKLKQDLK</sequence>
<evidence type="ECO:0000256" key="9">
    <source>
        <dbReference type="SAM" id="MobiDB-lite"/>
    </source>
</evidence>
<name>A0ABV8T0A4_9GAMM</name>
<comment type="similarity">
    <text evidence="3 8">Belongs to the pseudouridine synthase RluA family.</text>
</comment>
<comment type="function">
    <text evidence="2">Responsible for synthesis of pseudouridine from uracil at positions 955, 2504 and 2580 in 23S ribosomal RNA.</text>
</comment>
<dbReference type="InterPro" id="IPR036986">
    <property type="entry name" value="S4_RNA-bd_sf"/>
</dbReference>
<evidence type="ECO:0000256" key="7">
    <source>
        <dbReference type="PROSITE-ProRule" id="PRU00182"/>
    </source>
</evidence>
<dbReference type="InterPro" id="IPR006145">
    <property type="entry name" value="PsdUridine_synth_RsuA/RluA"/>
</dbReference>
<evidence type="ECO:0000256" key="4">
    <source>
        <dbReference type="ARBA" id="ARBA00022552"/>
    </source>
</evidence>
<dbReference type="PANTHER" id="PTHR21600:SF92">
    <property type="entry name" value="RIBOSOMAL LARGE SUBUNIT PSEUDOURIDINE SYNTHASE C"/>
    <property type="match status" value="1"/>
</dbReference>
<comment type="caution">
    <text evidence="11">The sequence shown here is derived from an EMBL/GenBank/DDBJ whole genome shotgun (WGS) entry which is preliminary data.</text>
</comment>
<dbReference type="InterPro" id="IPR006224">
    <property type="entry name" value="PsdUridine_synth_RluA-like_CS"/>
</dbReference>
<dbReference type="SUPFAM" id="SSF55174">
    <property type="entry name" value="Alpha-L RNA-binding motif"/>
    <property type="match status" value="1"/>
</dbReference>
<protein>
    <recommendedName>
        <fullName evidence="8">Pseudouridine synthase</fullName>
        <ecNumber evidence="8">5.4.99.-</ecNumber>
    </recommendedName>
</protein>
<dbReference type="InterPro" id="IPR020103">
    <property type="entry name" value="PsdUridine_synth_cat_dom_sf"/>
</dbReference>
<evidence type="ECO:0000256" key="1">
    <source>
        <dbReference type="ARBA" id="ARBA00000381"/>
    </source>
</evidence>
<reference evidence="12" key="1">
    <citation type="journal article" date="2019" name="Int. J. Syst. Evol. Microbiol.">
        <title>The Global Catalogue of Microorganisms (GCM) 10K type strain sequencing project: providing services to taxonomists for standard genome sequencing and annotation.</title>
        <authorList>
            <consortium name="The Broad Institute Genomics Platform"/>
            <consortium name="The Broad Institute Genome Sequencing Center for Infectious Disease"/>
            <person name="Wu L."/>
            <person name="Ma J."/>
        </authorList>
    </citation>
    <scope>NUCLEOTIDE SEQUENCE [LARGE SCALE GENOMIC DNA]</scope>
    <source>
        <strain evidence="12">CGMCC 1.10759</strain>
    </source>
</reference>
<comment type="catalytic activity">
    <reaction evidence="1">
        <text>uridine(955/2504/2580) in 23S rRNA = pseudouridine(955/2504/2580) in 23S rRNA</text>
        <dbReference type="Rhea" id="RHEA:42528"/>
        <dbReference type="Rhea" id="RHEA-COMP:10099"/>
        <dbReference type="Rhea" id="RHEA-COMP:10100"/>
        <dbReference type="ChEBI" id="CHEBI:65314"/>
        <dbReference type="ChEBI" id="CHEBI:65315"/>
        <dbReference type="EC" id="5.4.99.24"/>
    </reaction>
</comment>
<evidence type="ECO:0000256" key="3">
    <source>
        <dbReference type="ARBA" id="ARBA00010876"/>
    </source>
</evidence>
<dbReference type="EMBL" id="JBHSDU010000014">
    <property type="protein sequence ID" value="MFC4312119.1"/>
    <property type="molecule type" value="Genomic_DNA"/>
</dbReference>